<dbReference type="EMBL" id="BAAAZR010000008">
    <property type="protein sequence ID" value="GAA3813873.1"/>
    <property type="molecule type" value="Genomic_DNA"/>
</dbReference>
<feature type="region of interest" description="Disordered" evidence="1">
    <location>
        <begin position="32"/>
        <end position="54"/>
    </location>
</feature>
<organism evidence="2 3">
    <name type="scientific">Sphaerisporangium flaviroseum</name>
    <dbReference type="NCBI Taxonomy" id="509199"/>
    <lineage>
        <taxon>Bacteria</taxon>
        <taxon>Bacillati</taxon>
        <taxon>Actinomycetota</taxon>
        <taxon>Actinomycetes</taxon>
        <taxon>Streptosporangiales</taxon>
        <taxon>Streptosporangiaceae</taxon>
        <taxon>Sphaerisporangium</taxon>
    </lineage>
</organism>
<keyword evidence="3" id="KW-1185">Reference proteome</keyword>
<gene>
    <name evidence="2" type="ORF">GCM10022226_38310</name>
</gene>
<evidence type="ECO:0000256" key="1">
    <source>
        <dbReference type="SAM" id="MobiDB-lite"/>
    </source>
</evidence>
<accession>A0ABP7IAW5</accession>
<comment type="caution">
    <text evidence="2">The sequence shown here is derived from an EMBL/GenBank/DDBJ whole genome shotgun (WGS) entry which is preliminary data.</text>
</comment>
<evidence type="ECO:0000313" key="3">
    <source>
        <dbReference type="Proteomes" id="UP001500888"/>
    </source>
</evidence>
<protein>
    <submittedName>
        <fullName evidence="2">Uncharacterized protein</fullName>
    </submittedName>
</protein>
<reference evidence="3" key="1">
    <citation type="journal article" date="2019" name="Int. J. Syst. Evol. Microbiol.">
        <title>The Global Catalogue of Microorganisms (GCM) 10K type strain sequencing project: providing services to taxonomists for standard genome sequencing and annotation.</title>
        <authorList>
            <consortium name="The Broad Institute Genomics Platform"/>
            <consortium name="The Broad Institute Genome Sequencing Center for Infectious Disease"/>
            <person name="Wu L."/>
            <person name="Ma J."/>
        </authorList>
    </citation>
    <scope>NUCLEOTIDE SEQUENCE [LARGE SCALE GENOMIC DNA]</scope>
    <source>
        <strain evidence="3">JCM 16908</strain>
    </source>
</reference>
<dbReference type="Proteomes" id="UP001500888">
    <property type="component" value="Unassembled WGS sequence"/>
</dbReference>
<sequence length="54" mass="6010">MAEDVGLPCFVSLRLRVGANGNHVRVEAKARLPRIMQSQRGGPLRAGRRTARKR</sequence>
<proteinExistence type="predicted"/>
<name>A0ABP7IAW5_9ACTN</name>
<evidence type="ECO:0000313" key="2">
    <source>
        <dbReference type="EMBL" id="GAA3813873.1"/>
    </source>
</evidence>